<sequence length="166" mass="17986">MSNTDHILKNLFQAGVTVDDDDAFAGQSDHLLDMPDLSFREDQRMRDTEEQVEAVATKFFAEGLEREEELPDLLRDARRLSADGAFSADGAVEKDTGLGAEALRLTGAALDLDPSLLELDAQTEERVRSLGLTVSADGQATGFGPSGQTAPGLINDLEENRYDATR</sequence>
<comment type="caution">
    <text evidence="2">The sequence shown here is derived from an EMBL/GenBank/DDBJ whole genome shotgun (WGS) entry which is preliminary data.</text>
</comment>
<evidence type="ECO:0000313" key="3">
    <source>
        <dbReference type="Proteomes" id="UP000704176"/>
    </source>
</evidence>
<proteinExistence type="predicted"/>
<organism evidence="2 3">
    <name type="scientific">Microvirga puerhi</name>
    <dbReference type="NCBI Taxonomy" id="2876078"/>
    <lineage>
        <taxon>Bacteria</taxon>
        <taxon>Pseudomonadati</taxon>
        <taxon>Pseudomonadota</taxon>
        <taxon>Alphaproteobacteria</taxon>
        <taxon>Hyphomicrobiales</taxon>
        <taxon>Methylobacteriaceae</taxon>
        <taxon>Microvirga</taxon>
    </lineage>
</organism>
<keyword evidence="3" id="KW-1185">Reference proteome</keyword>
<evidence type="ECO:0000313" key="2">
    <source>
        <dbReference type="EMBL" id="MBZ6078932.1"/>
    </source>
</evidence>
<dbReference type="RefSeq" id="WP_224315684.1">
    <property type="nucleotide sequence ID" value="NZ_JAIRBM010000024.1"/>
</dbReference>
<reference evidence="2 3" key="1">
    <citation type="submission" date="2021-09" db="EMBL/GenBank/DDBJ databases">
        <title>The complete genome sequence of a new microorganism.</title>
        <authorList>
            <person name="Zi Z."/>
        </authorList>
    </citation>
    <scope>NUCLEOTIDE SEQUENCE [LARGE SCALE GENOMIC DNA]</scope>
    <source>
        <strain evidence="2 3">WGZ8</strain>
    </source>
</reference>
<feature type="region of interest" description="Disordered" evidence="1">
    <location>
        <begin position="136"/>
        <end position="166"/>
    </location>
</feature>
<dbReference type="Proteomes" id="UP000704176">
    <property type="component" value="Unassembled WGS sequence"/>
</dbReference>
<protein>
    <submittedName>
        <fullName evidence="2">Uncharacterized protein</fullName>
    </submittedName>
</protein>
<name>A0ABS7VTN2_9HYPH</name>
<evidence type="ECO:0000256" key="1">
    <source>
        <dbReference type="SAM" id="MobiDB-lite"/>
    </source>
</evidence>
<dbReference type="EMBL" id="JAIRBM010000024">
    <property type="protein sequence ID" value="MBZ6078932.1"/>
    <property type="molecule type" value="Genomic_DNA"/>
</dbReference>
<gene>
    <name evidence="2" type="ORF">K9B37_21985</name>
</gene>
<accession>A0ABS7VTN2</accession>